<dbReference type="Gene3D" id="1.10.10.10">
    <property type="entry name" value="Winged helix-like DNA-binding domain superfamily/Winged helix DNA-binding domain"/>
    <property type="match status" value="1"/>
</dbReference>
<dbReference type="InterPro" id="IPR000835">
    <property type="entry name" value="HTH_MarR-typ"/>
</dbReference>
<evidence type="ECO:0000256" key="3">
    <source>
        <dbReference type="ARBA" id="ARBA00023163"/>
    </source>
</evidence>
<dbReference type="EMBL" id="MPRL01000062">
    <property type="protein sequence ID" value="OOZ39063.1"/>
    <property type="molecule type" value="Genomic_DNA"/>
</dbReference>
<dbReference type="PANTHER" id="PTHR42756">
    <property type="entry name" value="TRANSCRIPTIONAL REGULATOR, MARR"/>
    <property type="match status" value="1"/>
</dbReference>
<protein>
    <recommendedName>
        <fullName evidence="4">HTH marR-type domain-containing protein</fullName>
    </recommendedName>
</protein>
<dbReference type="InterPro" id="IPR036390">
    <property type="entry name" value="WH_DNA-bd_sf"/>
</dbReference>
<keyword evidence="2" id="KW-0238">DNA-binding</keyword>
<dbReference type="GO" id="GO:0003700">
    <property type="term" value="F:DNA-binding transcription factor activity"/>
    <property type="evidence" value="ECO:0007669"/>
    <property type="project" value="InterPro"/>
</dbReference>
<dbReference type="Pfam" id="PF12802">
    <property type="entry name" value="MarR_2"/>
    <property type="match status" value="1"/>
</dbReference>
<evidence type="ECO:0000256" key="1">
    <source>
        <dbReference type="ARBA" id="ARBA00023015"/>
    </source>
</evidence>
<gene>
    <name evidence="5" type="ORF">BOW53_13085</name>
</gene>
<dbReference type="RefSeq" id="WP_078484536.1">
    <property type="nucleotide sequence ID" value="NZ_MPRL01000062.1"/>
</dbReference>
<dbReference type="SMART" id="SM00347">
    <property type="entry name" value="HTH_MARR"/>
    <property type="match status" value="1"/>
</dbReference>
<keyword evidence="3" id="KW-0804">Transcription</keyword>
<accession>A0A1T2L1R9</accession>
<proteinExistence type="predicted"/>
<dbReference type="PROSITE" id="PS50995">
    <property type="entry name" value="HTH_MARR_2"/>
    <property type="match status" value="1"/>
</dbReference>
<organism evidence="5 6">
    <name type="scientific">Solemya pervernicosa gill symbiont</name>
    <dbReference type="NCBI Taxonomy" id="642797"/>
    <lineage>
        <taxon>Bacteria</taxon>
        <taxon>Pseudomonadati</taxon>
        <taxon>Pseudomonadota</taxon>
        <taxon>Gammaproteobacteria</taxon>
        <taxon>sulfur-oxidizing symbionts</taxon>
    </lineage>
</organism>
<name>A0A1T2L1R9_9GAMM</name>
<keyword evidence="1" id="KW-0805">Transcription regulation</keyword>
<dbReference type="AlphaFoldDB" id="A0A1T2L1R9"/>
<comment type="caution">
    <text evidence="5">The sequence shown here is derived from an EMBL/GenBank/DDBJ whole genome shotgun (WGS) entry which is preliminary data.</text>
</comment>
<reference evidence="5 6" key="1">
    <citation type="submission" date="2016-11" db="EMBL/GenBank/DDBJ databases">
        <title>Mixed transmission modes and dynamic genome evolution in an obligate animal-bacterial symbiosis.</title>
        <authorList>
            <person name="Russell S.L."/>
            <person name="Corbett-Detig R.B."/>
            <person name="Cavanaugh C.M."/>
        </authorList>
    </citation>
    <scope>NUCLEOTIDE SEQUENCE [LARGE SCALE GENOMIC DNA]</scope>
    <source>
        <strain evidence="5">Sveles-Q1</strain>
    </source>
</reference>
<evidence type="ECO:0000313" key="6">
    <source>
        <dbReference type="Proteomes" id="UP000191110"/>
    </source>
</evidence>
<dbReference type="SUPFAM" id="SSF46785">
    <property type="entry name" value="Winged helix' DNA-binding domain"/>
    <property type="match status" value="1"/>
</dbReference>
<feature type="domain" description="HTH marR-type" evidence="4">
    <location>
        <begin position="1"/>
        <end position="134"/>
    </location>
</feature>
<dbReference type="InterPro" id="IPR023187">
    <property type="entry name" value="Tscrpt_reg_MarR-type_CS"/>
</dbReference>
<dbReference type="GO" id="GO:0003677">
    <property type="term" value="F:DNA binding"/>
    <property type="evidence" value="ECO:0007669"/>
    <property type="project" value="UniProtKB-KW"/>
</dbReference>
<evidence type="ECO:0000313" key="5">
    <source>
        <dbReference type="EMBL" id="OOZ39063.1"/>
    </source>
</evidence>
<dbReference type="OrthoDB" id="7063965at2"/>
<dbReference type="PROSITE" id="PS01117">
    <property type="entry name" value="HTH_MARR_1"/>
    <property type="match status" value="1"/>
</dbReference>
<keyword evidence="6" id="KW-1185">Reference proteome</keyword>
<evidence type="ECO:0000256" key="2">
    <source>
        <dbReference type="ARBA" id="ARBA00023125"/>
    </source>
</evidence>
<dbReference type="PANTHER" id="PTHR42756:SF1">
    <property type="entry name" value="TRANSCRIPTIONAL REPRESSOR OF EMRAB OPERON"/>
    <property type="match status" value="1"/>
</dbReference>
<dbReference type="Proteomes" id="UP000191110">
    <property type="component" value="Unassembled WGS sequence"/>
</dbReference>
<sequence length="136" mass="15312">MSELNVVGLVKAVQQFERNVSTALMYSGLRIPQFRLLDSLDEIGEATVTEMSKRLGITRASASVMINELIRSGLLVVNENESDRRSFQIHISEHGRSKLNVGRKDLSVLRKELSSSLPDEMVEALNEFAGYYQPKR</sequence>
<evidence type="ECO:0000259" key="4">
    <source>
        <dbReference type="PROSITE" id="PS50995"/>
    </source>
</evidence>
<dbReference type="InterPro" id="IPR036388">
    <property type="entry name" value="WH-like_DNA-bd_sf"/>
</dbReference>